<gene>
    <name evidence="1" type="ORF">MRB53_005080</name>
</gene>
<name>A0ACC2MC23_PERAE</name>
<evidence type="ECO:0000313" key="1">
    <source>
        <dbReference type="EMBL" id="KAJ8643332.1"/>
    </source>
</evidence>
<keyword evidence="2" id="KW-1185">Reference proteome</keyword>
<proteinExistence type="predicted"/>
<sequence>MSLAGSRRISNHTTPELKPGPTGKHWTQLMGNEFGYIWSEGRNQRGNPHAEPNEFTASKISIYSITEAVENNIQAGWIVFHANNRAALFLSNNQVHPVLFGDYKTRLFAYWTASNSTVTKSGCFNTVCAGFVQASSKIFPGAPIIPLSIYNGPQYSIQVMVFKDQETGNWWLMFGDESVGYWPSSLFGNTFNHSSLIEWGGEVINTGSSGQHTITQMGSGHFSSEGFGKSGHFRNILIVDFKNNYRVPDGVKTYTEKPQCYDLIYNGQKIGKDIGYAFYFGGPGNGPNCP</sequence>
<comment type="caution">
    <text evidence="1">The sequence shown here is derived from an EMBL/GenBank/DDBJ whole genome shotgun (WGS) entry which is preliminary data.</text>
</comment>
<accession>A0ACC2MC23</accession>
<evidence type="ECO:0000313" key="2">
    <source>
        <dbReference type="Proteomes" id="UP001234297"/>
    </source>
</evidence>
<organism evidence="1 2">
    <name type="scientific">Persea americana</name>
    <name type="common">Avocado</name>
    <dbReference type="NCBI Taxonomy" id="3435"/>
    <lineage>
        <taxon>Eukaryota</taxon>
        <taxon>Viridiplantae</taxon>
        <taxon>Streptophyta</taxon>
        <taxon>Embryophyta</taxon>
        <taxon>Tracheophyta</taxon>
        <taxon>Spermatophyta</taxon>
        <taxon>Magnoliopsida</taxon>
        <taxon>Magnoliidae</taxon>
        <taxon>Laurales</taxon>
        <taxon>Lauraceae</taxon>
        <taxon>Persea</taxon>
    </lineage>
</organism>
<reference evidence="1 2" key="1">
    <citation type="journal article" date="2022" name="Hortic Res">
        <title>A haplotype resolved chromosomal level avocado genome allows analysis of novel avocado genes.</title>
        <authorList>
            <person name="Nath O."/>
            <person name="Fletcher S.J."/>
            <person name="Hayward A."/>
            <person name="Shaw L.M."/>
            <person name="Masouleh A.K."/>
            <person name="Furtado A."/>
            <person name="Henry R.J."/>
            <person name="Mitter N."/>
        </authorList>
    </citation>
    <scope>NUCLEOTIDE SEQUENCE [LARGE SCALE GENOMIC DNA]</scope>
    <source>
        <strain evidence="2">cv. Hass</strain>
    </source>
</reference>
<dbReference type="Proteomes" id="UP001234297">
    <property type="component" value="Chromosome 2"/>
</dbReference>
<dbReference type="EMBL" id="CM056810">
    <property type="protein sequence ID" value="KAJ8643332.1"/>
    <property type="molecule type" value="Genomic_DNA"/>
</dbReference>
<protein>
    <submittedName>
        <fullName evidence="1">Uncharacterized protein</fullName>
    </submittedName>
</protein>